<keyword evidence="4" id="KW-1185">Reference proteome</keyword>
<dbReference type="EMBL" id="JBHDIY010000002">
    <property type="protein sequence ID" value="MFL4469410.1"/>
    <property type="molecule type" value="Genomic_DNA"/>
</dbReference>
<comment type="similarity">
    <text evidence="1">Belongs to the YciI family.</text>
</comment>
<feature type="domain" description="YCII-related" evidence="2">
    <location>
        <begin position="1"/>
        <end position="86"/>
    </location>
</feature>
<dbReference type="InterPro" id="IPR011008">
    <property type="entry name" value="Dimeric_a/b-barrel"/>
</dbReference>
<sequence length="91" mass="9976">MIFALMAWDKDGALPIRMENRPDHLAYLERTGVVQKAGPFLDGEGQPCGSLIVLDVDDLAAAQAWADNDPYAKAGLFRDVQITAWKQVMGT</sequence>
<evidence type="ECO:0000313" key="4">
    <source>
        <dbReference type="Proteomes" id="UP001627408"/>
    </source>
</evidence>
<dbReference type="SUPFAM" id="SSF54909">
    <property type="entry name" value="Dimeric alpha+beta barrel"/>
    <property type="match status" value="1"/>
</dbReference>
<dbReference type="PANTHER" id="PTHR33606:SF3">
    <property type="entry name" value="PROTEIN YCII"/>
    <property type="match status" value="1"/>
</dbReference>
<accession>A0ABW8UQL1</accession>
<evidence type="ECO:0000256" key="1">
    <source>
        <dbReference type="ARBA" id="ARBA00007689"/>
    </source>
</evidence>
<dbReference type="RefSeq" id="WP_407591245.1">
    <property type="nucleotide sequence ID" value="NZ_JBHDIY010000002.1"/>
</dbReference>
<reference evidence="3 4" key="1">
    <citation type="submission" date="2024-08" db="EMBL/GenBank/DDBJ databases">
        <title>Tateyamaria sp. nov., isolated from marine algae.</title>
        <authorList>
            <person name="Choi B.J."/>
            <person name="Kim J.M."/>
            <person name="Lee J.K."/>
            <person name="Choi D.G."/>
            <person name="Bayburt H."/>
            <person name="Baek J.H."/>
            <person name="Han D.M."/>
            <person name="Jeon C.O."/>
        </authorList>
    </citation>
    <scope>NUCLEOTIDE SEQUENCE [LARGE SCALE GENOMIC DNA]</scope>
    <source>
        <strain evidence="3 4">KMU-156</strain>
    </source>
</reference>
<comment type="caution">
    <text evidence="3">The sequence shown here is derived from an EMBL/GenBank/DDBJ whole genome shotgun (WGS) entry which is preliminary data.</text>
</comment>
<protein>
    <submittedName>
        <fullName evidence="3">YciI family protein</fullName>
    </submittedName>
</protein>
<dbReference type="Proteomes" id="UP001627408">
    <property type="component" value="Unassembled WGS sequence"/>
</dbReference>
<dbReference type="Pfam" id="PF03795">
    <property type="entry name" value="YCII"/>
    <property type="match status" value="1"/>
</dbReference>
<dbReference type="PANTHER" id="PTHR33606">
    <property type="entry name" value="PROTEIN YCII"/>
    <property type="match status" value="1"/>
</dbReference>
<dbReference type="InterPro" id="IPR051807">
    <property type="entry name" value="Sec-metab_biosynth-assoc"/>
</dbReference>
<organism evidence="3 4">
    <name type="scientific">Tateyamaria armeniaca</name>
    <dbReference type="NCBI Taxonomy" id="2518930"/>
    <lineage>
        <taxon>Bacteria</taxon>
        <taxon>Pseudomonadati</taxon>
        <taxon>Pseudomonadota</taxon>
        <taxon>Alphaproteobacteria</taxon>
        <taxon>Rhodobacterales</taxon>
        <taxon>Roseobacteraceae</taxon>
        <taxon>Tateyamaria</taxon>
    </lineage>
</organism>
<dbReference type="InterPro" id="IPR005545">
    <property type="entry name" value="YCII"/>
</dbReference>
<name>A0ABW8UQL1_9RHOB</name>
<gene>
    <name evidence="3" type="ORF">ACERZ8_05815</name>
</gene>
<dbReference type="Gene3D" id="3.30.70.1060">
    <property type="entry name" value="Dimeric alpha+beta barrel"/>
    <property type="match status" value="1"/>
</dbReference>
<proteinExistence type="inferred from homology"/>
<evidence type="ECO:0000313" key="3">
    <source>
        <dbReference type="EMBL" id="MFL4469410.1"/>
    </source>
</evidence>
<evidence type="ECO:0000259" key="2">
    <source>
        <dbReference type="Pfam" id="PF03795"/>
    </source>
</evidence>